<evidence type="ECO:0000313" key="1">
    <source>
        <dbReference type="EMBL" id="PKG24043.1"/>
    </source>
</evidence>
<reference evidence="1 2" key="1">
    <citation type="journal article" date="2003" name="Int. J. Syst. Evol. Microbiol.">
        <title>Bacillus nealsonii sp. nov., isolated from a spacecraft-assembly facility, whose spores are gamma-radiation resistant.</title>
        <authorList>
            <person name="Venkateswaran K."/>
            <person name="Kempf M."/>
            <person name="Chen F."/>
            <person name="Satomi M."/>
            <person name="Nicholson W."/>
            <person name="Kern R."/>
        </authorList>
    </citation>
    <scope>NUCLEOTIDE SEQUENCE [LARGE SCALE GENOMIC DNA]</scope>
    <source>
        <strain evidence="1 2">FO-92</strain>
    </source>
</reference>
<dbReference type="InterPro" id="IPR025616">
    <property type="entry name" value="YpjP"/>
</dbReference>
<name>A0A2N0Z3F3_9BACI</name>
<organism evidence="1 2">
    <name type="scientific">Niallia nealsonii</name>
    <dbReference type="NCBI Taxonomy" id="115979"/>
    <lineage>
        <taxon>Bacteria</taxon>
        <taxon>Bacillati</taxon>
        <taxon>Bacillota</taxon>
        <taxon>Bacilli</taxon>
        <taxon>Bacillales</taxon>
        <taxon>Bacillaceae</taxon>
        <taxon>Niallia</taxon>
    </lineage>
</organism>
<dbReference type="AlphaFoldDB" id="A0A2N0Z3F3"/>
<accession>A0A2N0Z3F3</accession>
<comment type="caution">
    <text evidence="1">The sequence shown here is derived from an EMBL/GenBank/DDBJ whole genome shotgun (WGS) entry which is preliminary data.</text>
</comment>
<protein>
    <recommendedName>
        <fullName evidence="3">YpjP-like protein</fullName>
    </recommendedName>
</protein>
<gene>
    <name evidence="1" type="ORF">CWS01_08200</name>
</gene>
<dbReference type="Proteomes" id="UP000233375">
    <property type="component" value="Unassembled WGS sequence"/>
</dbReference>
<keyword evidence="2" id="KW-1185">Reference proteome</keyword>
<dbReference type="EMBL" id="PISE01000016">
    <property type="protein sequence ID" value="PKG24043.1"/>
    <property type="molecule type" value="Genomic_DNA"/>
</dbReference>
<evidence type="ECO:0008006" key="3">
    <source>
        <dbReference type="Google" id="ProtNLM"/>
    </source>
</evidence>
<dbReference type="OrthoDB" id="2435352at2"/>
<dbReference type="Pfam" id="PF14005">
    <property type="entry name" value="YpjP"/>
    <property type="match status" value="1"/>
</dbReference>
<evidence type="ECO:0000313" key="2">
    <source>
        <dbReference type="Proteomes" id="UP000233375"/>
    </source>
</evidence>
<dbReference type="RefSeq" id="WP_101176706.1">
    <property type="nucleotide sequence ID" value="NZ_PISE01000016.1"/>
</dbReference>
<sequence>MPNWIRKSLVVFVSILTFGLVSPSPASLYNNNNNDKKPSDESKTPFALEERELEFESTEAEAPNEREKFLSQIMQEAETQSYMKFGSKIKPVIEDEFRVAILPNMEKAIADVTSIFPEEDLSQLTVTEFPSAGLAERIFHIQKNDEDIIRFHVRRDRPPQEGYWFNFHYHTYHDQFHGHYYLGEIYWDKNTPPKWMS</sequence>
<proteinExistence type="predicted"/>